<comment type="caution">
    <text evidence="1">The sequence shown here is derived from an EMBL/GenBank/DDBJ whole genome shotgun (WGS) entry which is preliminary data.</text>
</comment>
<name>A0A5J4RIP1_9ZZZZ</name>
<evidence type="ECO:0008006" key="2">
    <source>
        <dbReference type="Google" id="ProtNLM"/>
    </source>
</evidence>
<dbReference type="AlphaFoldDB" id="A0A5J4RIP1"/>
<protein>
    <recommendedName>
        <fullName evidence="2">B12-binding domain-containing protein</fullName>
    </recommendedName>
</protein>
<evidence type="ECO:0000313" key="1">
    <source>
        <dbReference type="EMBL" id="KAA6333404.1"/>
    </source>
</evidence>
<sequence>MNILLTEADYKDKYPPFGLMKIATFHKLKGDAVEYTRSLKKNVKEYYSKIYIGTRFSFHWKKTKELIEYYQKNYNAELLIGGIHASINPNLYFNEFGIKPHVGSLKGNIEEIIDEIKLDIHLNSILDIIVRYGIDALPPDYSIFDNQDLPFNNVLEENYFLSNC</sequence>
<accession>A0A5J4RIP1</accession>
<dbReference type="EMBL" id="SNRY01001117">
    <property type="protein sequence ID" value="KAA6333404.1"/>
    <property type="molecule type" value="Genomic_DNA"/>
</dbReference>
<proteinExistence type="predicted"/>
<organism evidence="1">
    <name type="scientific">termite gut metagenome</name>
    <dbReference type="NCBI Taxonomy" id="433724"/>
    <lineage>
        <taxon>unclassified sequences</taxon>
        <taxon>metagenomes</taxon>
        <taxon>organismal metagenomes</taxon>
    </lineage>
</organism>
<reference evidence="1" key="1">
    <citation type="submission" date="2019-03" db="EMBL/GenBank/DDBJ databases">
        <title>Single cell metagenomics reveals metabolic interactions within the superorganism composed of flagellate Streblomastix strix and complex community of Bacteroidetes bacteria on its surface.</title>
        <authorList>
            <person name="Treitli S.C."/>
            <person name="Kolisko M."/>
            <person name="Husnik F."/>
            <person name="Keeling P."/>
            <person name="Hampl V."/>
        </authorList>
    </citation>
    <scope>NUCLEOTIDE SEQUENCE</scope>
    <source>
        <strain evidence="1">STM</strain>
    </source>
</reference>
<gene>
    <name evidence="1" type="ORF">EZS27_018166</name>
</gene>